<dbReference type="AlphaFoldDB" id="A0A058ZP28"/>
<reference evidence="1 2" key="1">
    <citation type="submission" date="2013-04" db="EMBL/GenBank/DDBJ databases">
        <title>Shimia sp. 22II-S11-Z10 Genome Sequencing.</title>
        <authorList>
            <person name="Lai Q."/>
            <person name="Li G."/>
            <person name="Shao Z."/>
        </authorList>
    </citation>
    <scope>NUCLEOTIDE SEQUENCE [LARGE SCALE GENOMIC DNA]</scope>
    <source>
        <strain evidence="2">22II-S11-Z10</strain>
    </source>
</reference>
<gene>
    <name evidence="1" type="ORF">ATO10_05277</name>
</gene>
<organism evidence="1 2">
    <name type="scientific">Actibacterium atlanticum</name>
    <dbReference type="NCBI Taxonomy" id="1461693"/>
    <lineage>
        <taxon>Bacteria</taxon>
        <taxon>Pseudomonadati</taxon>
        <taxon>Pseudomonadota</taxon>
        <taxon>Alphaproteobacteria</taxon>
        <taxon>Rhodobacterales</taxon>
        <taxon>Roseobacteraceae</taxon>
        <taxon>Actibacterium</taxon>
    </lineage>
</organism>
<accession>A0A058ZP28</accession>
<dbReference type="STRING" id="1461693.ATO10_05277"/>
<evidence type="ECO:0000313" key="1">
    <source>
        <dbReference type="EMBL" id="KCV82995.1"/>
    </source>
</evidence>
<keyword evidence="2" id="KW-1185">Reference proteome</keyword>
<dbReference type="EMBL" id="AQQY01000002">
    <property type="protein sequence ID" value="KCV82995.1"/>
    <property type="molecule type" value="Genomic_DNA"/>
</dbReference>
<comment type="caution">
    <text evidence="1">The sequence shown here is derived from an EMBL/GenBank/DDBJ whole genome shotgun (WGS) entry which is preliminary data.</text>
</comment>
<dbReference type="eggNOG" id="COG2932">
    <property type="taxonomic scope" value="Bacteria"/>
</dbReference>
<proteinExistence type="predicted"/>
<name>A0A058ZP28_9RHOB</name>
<sequence length="191" mass="20748">MDVVGHDGLIRDIRAGRMPSFDRLIALFEYLSVPVSFGPASGQKLFGMAEDAPSQSSTSFEQPAAGQAGAMLPFPWHPASGKRGMAPVGLSAAWLTENELRPEHLSVVIAPWDGRERFALLDCEAARDGSNHIWGLIEAGQLALARITWQDPEMIVISWGDARPARAFSTKASEPRLLGRLVWMGDAILRG</sequence>
<protein>
    <submittedName>
        <fullName evidence="1">Uncharacterized protein</fullName>
    </submittedName>
</protein>
<dbReference type="Proteomes" id="UP000024836">
    <property type="component" value="Unassembled WGS sequence"/>
</dbReference>
<evidence type="ECO:0000313" key="2">
    <source>
        <dbReference type="Proteomes" id="UP000024836"/>
    </source>
</evidence>